<dbReference type="PANTHER" id="PTHR38460:SF1">
    <property type="entry name" value="TAUTOMERASE YOLI-RELATED"/>
    <property type="match status" value="1"/>
</dbReference>
<proteinExistence type="predicted"/>
<protein>
    <submittedName>
        <fullName evidence="1">Tautomerase family protein</fullName>
    </submittedName>
</protein>
<dbReference type="PANTHER" id="PTHR38460">
    <property type="entry name" value="TAUTOMERASE YOLI-RELATED"/>
    <property type="match status" value="1"/>
</dbReference>
<dbReference type="InterPro" id="IPR014347">
    <property type="entry name" value="Tautomerase/MIF_sf"/>
</dbReference>
<dbReference type="Gene3D" id="3.30.429.10">
    <property type="entry name" value="Macrophage Migration Inhibitory Factor"/>
    <property type="match status" value="1"/>
</dbReference>
<evidence type="ECO:0000313" key="2">
    <source>
        <dbReference type="Proteomes" id="UP001209701"/>
    </source>
</evidence>
<dbReference type="InterPro" id="IPR037479">
    <property type="entry name" value="Tauto_MSAD"/>
</dbReference>
<accession>A0ABT2YH61</accession>
<dbReference type="Pfam" id="PF14552">
    <property type="entry name" value="Tautomerase_2"/>
    <property type="match status" value="1"/>
</dbReference>
<keyword evidence="2" id="KW-1185">Reference proteome</keyword>
<dbReference type="EMBL" id="JAJIRN010000006">
    <property type="protein sequence ID" value="MCV2369390.1"/>
    <property type="molecule type" value="Genomic_DNA"/>
</dbReference>
<gene>
    <name evidence="1" type="ORF">LNV07_15010</name>
</gene>
<dbReference type="SUPFAM" id="SSF55331">
    <property type="entry name" value="Tautomerase/MIF"/>
    <property type="match status" value="1"/>
</dbReference>
<comment type="caution">
    <text evidence="1">The sequence shown here is derived from an EMBL/GenBank/DDBJ whole genome shotgun (WGS) entry which is preliminary data.</text>
</comment>
<evidence type="ECO:0000313" key="1">
    <source>
        <dbReference type="EMBL" id="MCV2369390.1"/>
    </source>
</evidence>
<name>A0ABT2YH61_9BURK</name>
<dbReference type="Proteomes" id="UP001209701">
    <property type="component" value="Unassembled WGS sequence"/>
</dbReference>
<organism evidence="1 2">
    <name type="scientific">Roseateles oligotrophus</name>
    <dbReference type="NCBI Taxonomy" id="1769250"/>
    <lineage>
        <taxon>Bacteria</taxon>
        <taxon>Pseudomonadati</taxon>
        <taxon>Pseudomonadota</taxon>
        <taxon>Betaproteobacteria</taxon>
        <taxon>Burkholderiales</taxon>
        <taxon>Sphaerotilaceae</taxon>
        <taxon>Roseateles</taxon>
    </lineage>
</organism>
<sequence length="128" mass="14416">MPIAKIEVCRPRTAVEVAALIDAVYQAQLIALKVPEDDKQIRYIEYKPEHFPVPPSKTENYTLVEIQIFPGRSLDAKRNLYNEVARRFGEIGIQPNDITIILHEPSLDNWGVGGKSASEINLGFKLDV</sequence>
<dbReference type="RefSeq" id="WP_263571975.1">
    <property type="nucleotide sequence ID" value="NZ_JAJIRN010000006.1"/>
</dbReference>
<reference evidence="1 2" key="1">
    <citation type="submission" date="2021-11" db="EMBL/GenBank/DDBJ databases">
        <authorList>
            <person name="Liang Q."/>
            <person name="Mou H."/>
            <person name="Liu Z."/>
        </authorList>
    </citation>
    <scope>NUCLEOTIDE SEQUENCE [LARGE SCALE GENOMIC DNA]</scope>
    <source>
        <strain evidence="1 2">CHU3</strain>
    </source>
</reference>